<name>A0A1Y4IDE2_LACJH</name>
<dbReference type="Pfam" id="PF04552">
    <property type="entry name" value="Sigma54_DBD"/>
    <property type="match status" value="1"/>
</dbReference>
<dbReference type="GO" id="GO:0001216">
    <property type="term" value="F:DNA-binding transcription activator activity"/>
    <property type="evidence" value="ECO:0007669"/>
    <property type="project" value="InterPro"/>
</dbReference>
<comment type="caution">
    <text evidence="3">The sequence shown here is derived from an EMBL/GenBank/DDBJ whole genome shotgun (WGS) entry which is preliminary data.</text>
</comment>
<reference evidence="4 5" key="1">
    <citation type="submission" date="2017-05" db="EMBL/GenBank/DDBJ databases">
        <title>Lactobacillus johnsonii from commercial turkeys.</title>
        <authorList>
            <person name="Johnson T.J."/>
            <person name="Youmans B."/>
        </authorList>
    </citation>
    <scope>NUCLEOTIDE SEQUENCE [LARGE SCALE GENOMIC DNA]</scope>
    <source>
        <strain evidence="3 4">UMNLJ114</strain>
        <strain evidence="2 5">UMNLJ54</strain>
    </source>
</reference>
<organism evidence="3 4">
    <name type="scientific">Lactobacillus johnsonii</name>
    <dbReference type="NCBI Taxonomy" id="33959"/>
    <lineage>
        <taxon>Bacteria</taxon>
        <taxon>Bacillati</taxon>
        <taxon>Bacillota</taxon>
        <taxon>Bacilli</taxon>
        <taxon>Lactobacillales</taxon>
        <taxon>Lactobacillaceae</taxon>
        <taxon>Lactobacillus</taxon>
    </lineage>
</organism>
<dbReference type="EMBL" id="NIBB01000035">
    <property type="protein sequence ID" value="PAB52497.1"/>
    <property type="molecule type" value="Genomic_DNA"/>
</dbReference>
<dbReference type="RefSeq" id="WP_012845770.1">
    <property type="nucleotide sequence ID" value="NZ_CP021703.1"/>
</dbReference>
<dbReference type="GO" id="GO:0016987">
    <property type="term" value="F:sigma factor activity"/>
    <property type="evidence" value="ECO:0007669"/>
    <property type="project" value="InterPro"/>
</dbReference>
<dbReference type="EMBL" id="NIBD01000044">
    <property type="protein sequence ID" value="PAB54314.1"/>
    <property type="molecule type" value="Genomic_DNA"/>
</dbReference>
<evidence type="ECO:0000259" key="1">
    <source>
        <dbReference type="Pfam" id="PF04552"/>
    </source>
</evidence>
<evidence type="ECO:0000313" key="5">
    <source>
        <dbReference type="Proteomes" id="UP000216448"/>
    </source>
</evidence>
<proteinExistence type="predicted"/>
<dbReference type="PANTHER" id="PTHR32248">
    <property type="entry name" value="RNA POLYMERASE SIGMA-54 FACTOR"/>
    <property type="match status" value="1"/>
</dbReference>
<dbReference type="InterPro" id="IPR007634">
    <property type="entry name" value="RNA_pol_sigma_54_DNA-bd"/>
</dbReference>
<dbReference type="Proteomes" id="UP000216448">
    <property type="component" value="Unassembled WGS sequence"/>
</dbReference>
<dbReference type="AlphaFoldDB" id="A0A1Y4IDE2"/>
<evidence type="ECO:0000313" key="4">
    <source>
        <dbReference type="Proteomes" id="UP000216008"/>
    </source>
</evidence>
<sequence length="71" mass="8596">MFPRKSISNLTQNQLERMLKDFIKLEDPQKPLSDEKLVNKFKEKEISISRRIISKYRKKLGIKNSYQRNQK</sequence>
<feature type="domain" description="RNA polymerase sigma factor 54 DNA-binding" evidence="1">
    <location>
        <begin position="10"/>
        <end position="69"/>
    </location>
</feature>
<dbReference type="Gene3D" id="1.10.10.60">
    <property type="entry name" value="Homeodomain-like"/>
    <property type="match status" value="1"/>
</dbReference>
<evidence type="ECO:0000313" key="3">
    <source>
        <dbReference type="EMBL" id="PAB54314.1"/>
    </source>
</evidence>
<gene>
    <name evidence="2" type="ORF">A3P64_06080</name>
    <name evidence="3" type="ORF">A3Q24_08135</name>
</gene>
<protein>
    <recommendedName>
        <fullName evidence="1">RNA polymerase sigma factor 54 DNA-binding domain-containing protein</fullName>
    </recommendedName>
</protein>
<dbReference type="PANTHER" id="PTHR32248:SF4">
    <property type="entry name" value="RNA POLYMERASE SIGMA-54 FACTOR"/>
    <property type="match status" value="1"/>
</dbReference>
<accession>A0A1Y4IDE2</accession>
<evidence type="ECO:0000313" key="2">
    <source>
        <dbReference type="EMBL" id="PAB52497.1"/>
    </source>
</evidence>
<dbReference type="InterPro" id="IPR000394">
    <property type="entry name" value="RNA_pol_sigma_54"/>
</dbReference>
<dbReference type="Proteomes" id="UP000216008">
    <property type="component" value="Unassembled WGS sequence"/>
</dbReference>